<sequence>MGSLICEDSFLSVDGASPNAVWADSAPDGLLKWLPPEAPSHGQKRRILFGTSLALTKAPDSLHLVWKDCLPEETAEEAEDFDVVAHTEDDTTTRLCFRHVPTGLWLGKGPENEAMLVPEAEAVKTSYKEAPAAIDPAFVRAVLDDSVAEHGASLASEDAAVLMSSAEKDAALSGPSEHAELEPEQEQEQEHGQKAA</sequence>
<dbReference type="AlphaFoldDB" id="A0A7R9UCK9"/>
<organism evidence="2">
    <name type="scientific">Pinguiococcus pyrenoidosus</name>
    <dbReference type="NCBI Taxonomy" id="172671"/>
    <lineage>
        <taxon>Eukaryota</taxon>
        <taxon>Sar</taxon>
        <taxon>Stramenopiles</taxon>
        <taxon>Ochrophyta</taxon>
        <taxon>Pinguiophyceae</taxon>
        <taxon>Pinguiochrysidales</taxon>
        <taxon>Pinguiochrysidaceae</taxon>
        <taxon>Pinguiococcus</taxon>
    </lineage>
</organism>
<dbReference type="EMBL" id="HBEA01013179">
    <property type="protein sequence ID" value="CAD8260519.1"/>
    <property type="molecule type" value="Transcribed_RNA"/>
</dbReference>
<reference evidence="2" key="1">
    <citation type="submission" date="2021-01" db="EMBL/GenBank/DDBJ databases">
        <authorList>
            <person name="Corre E."/>
            <person name="Pelletier E."/>
            <person name="Niang G."/>
            <person name="Scheremetjew M."/>
            <person name="Finn R."/>
            <person name="Kale V."/>
            <person name="Holt S."/>
            <person name="Cochrane G."/>
            <person name="Meng A."/>
            <person name="Brown T."/>
            <person name="Cohen L."/>
        </authorList>
    </citation>
    <scope>NUCLEOTIDE SEQUENCE</scope>
    <source>
        <strain evidence="2">CCMP2078</strain>
    </source>
</reference>
<proteinExistence type="predicted"/>
<accession>A0A7R9UCK9</accession>
<protein>
    <submittedName>
        <fullName evidence="2">Uncharacterized protein</fullName>
    </submittedName>
</protein>
<evidence type="ECO:0000256" key="1">
    <source>
        <dbReference type="SAM" id="MobiDB-lite"/>
    </source>
</evidence>
<name>A0A7R9UCK9_9STRA</name>
<gene>
    <name evidence="2" type="ORF">PPYR1160_LOCUS10021</name>
</gene>
<evidence type="ECO:0000313" key="2">
    <source>
        <dbReference type="EMBL" id="CAD8260519.1"/>
    </source>
</evidence>
<feature type="region of interest" description="Disordered" evidence="1">
    <location>
        <begin position="165"/>
        <end position="196"/>
    </location>
</feature>